<proteinExistence type="predicted"/>
<evidence type="ECO:0000313" key="3">
    <source>
        <dbReference type="Proteomes" id="UP001433071"/>
    </source>
</evidence>
<dbReference type="InterPro" id="IPR036514">
    <property type="entry name" value="SGNH_hydro_sf"/>
</dbReference>
<sequence length="213" mass="22960">MKTILCYGDSLTWGYDAASLGRHALEERWPSVLKAALDDDDIEVIAEGLNGRTTAFDDHLAGADRNGARLLPTILTTHAPIDLIVIMLGANDMKPWIHGNPVAAKQGMQRLIDIVRGHDYPFDWAAPQILLVAPPAVSRTDNAEFKEMFAGGDEASKRLAPQYSALADEAGCGFFDAGTVATTTPLDGVHLDAENTRNIGQALAPLVRVMLEL</sequence>
<dbReference type="RefSeq" id="WP_352558872.1">
    <property type="nucleotide sequence ID" value="NZ_JAMYQB010000012.1"/>
</dbReference>
<dbReference type="SUPFAM" id="SSF52266">
    <property type="entry name" value="SGNH hydrolase"/>
    <property type="match status" value="1"/>
</dbReference>
<dbReference type="InterPro" id="IPR051532">
    <property type="entry name" value="Ester_Hydrolysis_Enzymes"/>
</dbReference>
<dbReference type="InterPro" id="IPR013830">
    <property type="entry name" value="SGNH_hydro"/>
</dbReference>
<dbReference type="Gene3D" id="3.40.50.1110">
    <property type="entry name" value="SGNH hydrolase"/>
    <property type="match status" value="1"/>
</dbReference>
<keyword evidence="3" id="KW-1185">Reference proteome</keyword>
<dbReference type="Pfam" id="PF13472">
    <property type="entry name" value="Lipase_GDSL_2"/>
    <property type="match status" value="1"/>
</dbReference>
<reference evidence="2 3" key="1">
    <citation type="journal article" date="2024" name="Proc. Natl. Acad. Sci. U.S.A.">
        <title>The evolutionary genomics of adaptation to stress in wild rhizobium bacteria.</title>
        <authorList>
            <person name="Kehlet-Delgado H."/>
            <person name="Montoya A.P."/>
            <person name="Jensen K.T."/>
            <person name="Wendlandt C.E."/>
            <person name="Dexheimer C."/>
            <person name="Roberts M."/>
            <person name="Torres Martinez L."/>
            <person name="Friesen M.L."/>
            <person name="Griffitts J.S."/>
            <person name="Porter S.S."/>
        </authorList>
    </citation>
    <scope>NUCLEOTIDE SEQUENCE [LARGE SCALE GENOMIC DNA]</scope>
    <source>
        <strain evidence="2 3">M0641</strain>
    </source>
</reference>
<evidence type="ECO:0000259" key="1">
    <source>
        <dbReference type="Pfam" id="PF13472"/>
    </source>
</evidence>
<dbReference type="PANTHER" id="PTHR30383">
    <property type="entry name" value="THIOESTERASE 1/PROTEASE 1/LYSOPHOSPHOLIPASE L1"/>
    <property type="match status" value="1"/>
</dbReference>
<comment type="caution">
    <text evidence="2">The sequence shown here is derived from an EMBL/GenBank/DDBJ whole genome shotgun (WGS) entry which is preliminary data.</text>
</comment>
<evidence type="ECO:0000313" key="2">
    <source>
        <dbReference type="EMBL" id="MER9405591.1"/>
    </source>
</evidence>
<keyword evidence="2" id="KW-0378">Hydrolase</keyword>
<name>A0ABV1Z1C1_9HYPH</name>
<dbReference type="CDD" id="cd01839">
    <property type="entry name" value="SGNH_arylesterase_like"/>
    <property type="match status" value="1"/>
</dbReference>
<gene>
    <name evidence="2" type="ORF">NKI36_16285</name>
</gene>
<dbReference type="GO" id="GO:0016787">
    <property type="term" value="F:hydrolase activity"/>
    <property type="evidence" value="ECO:0007669"/>
    <property type="project" value="UniProtKB-KW"/>
</dbReference>
<protein>
    <submittedName>
        <fullName evidence="2">SGNH/GDSL hydrolase family protein</fullName>
    </submittedName>
</protein>
<dbReference type="PANTHER" id="PTHR30383:SF29">
    <property type="entry name" value="SGNH HYDROLASE-TYPE ESTERASE DOMAIN-CONTAINING PROTEIN"/>
    <property type="match status" value="1"/>
</dbReference>
<accession>A0ABV1Z1C1</accession>
<organism evidence="2 3">
    <name type="scientific">Mesorhizobium caraganae</name>
    <dbReference type="NCBI Taxonomy" id="483206"/>
    <lineage>
        <taxon>Bacteria</taxon>
        <taxon>Pseudomonadati</taxon>
        <taxon>Pseudomonadota</taxon>
        <taxon>Alphaproteobacteria</taxon>
        <taxon>Hyphomicrobiales</taxon>
        <taxon>Phyllobacteriaceae</taxon>
        <taxon>Mesorhizobium</taxon>
    </lineage>
</organism>
<dbReference type="EMBL" id="JAMYQB010000012">
    <property type="protein sequence ID" value="MER9405591.1"/>
    <property type="molecule type" value="Genomic_DNA"/>
</dbReference>
<dbReference type="Proteomes" id="UP001433071">
    <property type="component" value="Unassembled WGS sequence"/>
</dbReference>
<feature type="domain" description="SGNH hydrolase-type esterase" evidence="1">
    <location>
        <begin position="6"/>
        <end position="190"/>
    </location>
</feature>